<dbReference type="AlphaFoldDB" id="A0A8J7PCX4"/>
<accession>A0A8J7PCX4</accession>
<dbReference type="SUPFAM" id="SSF47473">
    <property type="entry name" value="EF-hand"/>
    <property type="match status" value="1"/>
</dbReference>
<feature type="compositionally biased region" description="Pro residues" evidence="1">
    <location>
        <begin position="94"/>
        <end position="105"/>
    </location>
</feature>
<dbReference type="EMBL" id="JAFLCK010000041">
    <property type="protein sequence ID" value="MBN8662512.1"/>
    <property type="molecule type" value="Genomic_DNA"/>
</dbReference>
<comment type="caution">
    <text evidence="3">The sequence shown here is derived from an EMBL/GenBank/DDBJ whole genome shotgun (WGS) entry which is preliminary data.</text>
</comment>
<feature type="compositionally biased region" description="Polar residues" evidence="1">
    <location>
        <begin position="246"/>
        <end position="255"/>
    </location>
</feature>
<evidence type="ECO:0000313" key="3">
    <source>
        <dbReference type="EMBL" id="MBN8662512.1"/>
    </source>
</evidence>
<proteinExistence type="predicted"/>
<feature type="compositionally biased region" description="Basic and acidic residues" evidence="1">
    <location>
        <begin position="201"/>
        <end position="212"/>
    </location>
</feature>
<gene>
    <name evidence="3" type="ORF">J0M35_19245</name>
</gene>
<feature type="domain" description="EF-hand" evidence="2">
    <location>
        <begin position="53"/>
        <end position="88"/>
    </location>
</feature>
<dbReference type="Proteomes" id="UP000664277">
    <property type="component" value="Unassembled WGS sequence"/>
</dbReference>
<feature type="compositionally biased region" description="Basic and acidic residues" evidence="1">
    <location>
        <begin position="112"/>
        <end position="122"/>
    </location>
</feature>
<feature type="compositionally biased region" description="Pro residues" evidence="1">
    <location>
        <begin position="184"/>
        <end position="194"/>
    </location>
</feature>
<dbReference type="InterPro" id="IPR011992">
    <property type="entry name" value="EF-hand-dom_pair"/>
</dbReference>
<evidence type="ECO:0000259" key="2">
    <source>
        <dbReference type="PROSITE" id="PS50222"/>
    </source>
</evidence>
<feature type="region of interest" description="Disordered" evidence="1">
    <location>
        <begin position="84"/>
        <end position="255"/>
    </location>
</feature>
<dbReference type="InterPro" id="IPR018247">
    <property type="entry name" value="EF_Hand_1_Ca_BS"/>
</dbReference>
<organism evidence="3 4">
    <name type="scientific">Candidatus Obscuribacter phosphatis</name>
    <dbReference type="NCBI Taxonomy" id="1906157"/>
    <lineage>
        <taxon>Bacteria</taxon>
        <taxon>Bacillati</taxon>
        <taxon>Candidatus Melainabacteria</taxon>
        <taxon>Candidatus Obscuribacterales</taxon>
        <taxon>Candidatus Obscuribacteraceae</taxon>
        <taxon>Candidatus Obscuribacter</taxon>
    </lineage>
</organism>
<dbReference type="PROSITE" id="PS00018">
    <property type="entry name" value="EF_HAND_1"/>
    <property type="match status" value="1"/>
</dbReference>
<feature type="compositionally biased region" description="Pro residues" evidence="1">
    <location>
        <begin position="154"/>
        <end position="164"/>
    </location>
</feature>
<reference evidence="3" key="1">
    <citation type="submission" date="2021-02" db="EMBL/GenBank/DDBJ databases">
        <title>Genome-Resolved Metagenomics of a Microbial Community Performing Photosynthetic Biological Nutrient Removal.</title>
        <authorList>
            <person name="Mcdaniel E.A."/>
        </authorList>
    </citation>
    <scope>NUCLEOTIDE SEQUENCE</scope>
    <source>
        <strain evidence="3">UWPOB_OBS1</strain>
    </source>
</reference>
<feature type="compositionally biased region" description="Pro residues" evidence="1">
    <location>
        <begin position="123"/>
        <end position="134"/>
    </location>
</feature>
<feature type="region of interest" description="Disordered" evidence="1">
    <location>
        <begin position="1"/>
        <end position="25"/>
    </location>
</feature>
<evidence type="ECO:0000256" key="1">
    <source>
        <dbReference type="SAM" id="MobiDB-lite"/>
    </source>
</evidence>
<evidence type="ECO:0000313" key="4">
    <source>
        <dbReference type="Proteomes" id="UP000664277"/>
    </source>
</evidence>
<dbReference type="GO" id="GO:0005509">
    <property type="term" value="F:calcium ion binding"/>
    <property type="evidence" value="ECO:0007669"/>
    <property type="project" value="InterPro"/>
</dbReference>
<dbReference type="InterPro" id="IPR002048">
    <property type="entry name" value="EF_hand_dom"/>
</dbReference>
<dbReference type="PROSITE" id="PS50222">
    <property type="entry name" value="EF_HAND_2"/>
    <property type="match status" value="1"/>
</dbReference>
<name>A0A8J7PCX4_9BACT</name>
<protein>
    <recommendedName>
        <fullName evidence="2">EF-hand domain-containing protein</fullName>
    </recommendedName>
</protein>
<sequence>MMHNNFSDKVMPQESSALDSSSGVSQVVHDMIDERRSASAKMMPRKPDIVDDNGQLSFTNIFNAFDRNKDGNINQAEFAAFFGLDKPPVHDRPVAPPPGKHPGGPPDVVIDPIERPPVHDRPVAPPPGKHPGGPPDVVIDPIERPPVGRDPGCDLPPLPRPSHPPDVVIDPIERPPVGRDPGCDLPPLPRPSHPPDVVLDPIERPPFVKEPGDIIPPGSLDGIERPPIGKWPGRPPVSIDPIERPNSYTFRRNAL</sequence>